<protein>
    <submittedName>
        <fullName evidence="2">CPXCG motif-containing cysteine-rich protein</fullName>
    </submittedName>
</protein>
<dbReference type="RefSeq" id="WP_230273472.1">
    <property type="nucleotide sequence ID" value="NZ_JAJKFW010000022.1"/>
</dbReference>
<dbReference type="EMBL" id="JAJKFW010000022">
    <property type="protein sequence ID" value="MCC9642611.1"/>
    <property type="molecule type" value="Genomic_DNA"/>
</dbReference>
<dbReference type="Pfam" id="PF14255">
    <property type="entry name" value="Zn_ribbon_21"/>
    <property type="match status" value="1"/>
</dbReference>
<sequence>MQPIDYEFDDDMDEEEPLSNTSLDGTYVCDNCGEEIVIPLDIAAGRDQEYVEDCPVCCSPSVIHVQIDNDGDVQVWAEAEQDRY</sequence>
<dbReference type="InterPro" id="IPR025990">
    <property type="entry name" value="zinc_ribbon_bacterial"/>
</dbReference>
<proteinExistence type="predicted"/>
<evidence type="ECO:0000256" key="1">
    <source>
        <dbReference type="SAM" id="MobiDB-lite"/>
    </source>
</evidence>
<keyword evidence="3" id="KW-1185">Reference proteome</keyword>
<feature type="compositionally biased region" description="Acidic residues" evidence="1">
    <location>
        <begin position="1"/>
        <end position="17"/>
    </location>
</feature>
<feature type="region of interest" description="Disordered" evidence="1">
    <location>
        <begin position="1"/>
        <end position="23"/>
    </location>
</feature>
<dbReference type="Proteomes" id="UP001430306">
    <property type="component" value="Unassembled WGS sequence"/>
</dbReference>
<name>A0ABS8NJG5_9BACT</name>
<evidence type="ECO:0000313" key="2">
    <source>
        <dbReference type="EMBL" id="MCC9642611.1"/>
    </source>
</evidence>
<organism evidence="2 3">
    <name type="scientific">Rhodopirellula halodulae</name>
    <dbReference type="NCBI Taxonomy" id="2894198"/>
    <lineage>
        <taxon>Bacteria</taxon>
        <taxon>Pseudomonadati</taxon>
        <taxon>Planctomycetota</taxon>
        <taxon>Planctomycetia</taxon>
        <taxon>Pirellulales</taxon>
        <taxon>Pirellulaceae</taxon>
        <taxon>Rhodopirellula</taxon>
    </lineage>
</organism>
<accession>A0ABS8NJG5</accession>
<reference evidence="2" key="1">
    <citation type="submission" date="2021-11" db="EMBL/GenBank/DDBJ databases">
        <title>Genome sequence.</title>
        <authorList>
            <person name="Sun Q."/>
        </authorList>
    </citation>
    <scope>NUCLEOTIDE SEQUENCE</scope>
    <source>
        <strain evidence="2">JC740</strain>
    </source>
</reference>
<gene>
    <name evidence="2" type="ORF">LOC71_10020</name>
</gene>
<evidence type="ECO:0000313" key="3">
    <source>
        <dbReference type="Proteomes" id="UP001430306"/>
    </source>
</evidence>
<comment type="caution">
    <text evidence="2">The sequence shown here is derived from an EMBL/GenBank/DDBJ whole genome shotgun (WGS) entry which is preliminary data.</text>
</comment>